<dbReference type="Proteomes" id="UP000217790">
    <property type="component" value="Unassembled WGS sequence"/>
</dbReference>
<protein>
    <submittedName>
        <fullName evidence="1">Uncharacterized protein</fullName>
    </submittedName>
</protein>
<gene>
    <name evidence="1" type="ORF">ARMGADRAFT_1036676</name>
</gene>
<evidence type="ECO:0000313" key="2">
    <source>
        <dbReference type="Proteomes" id="UP000217790"/>
    </source>
</evidence>
<name>A0A2H3CPL4_ARMGA</name>
<accession>A0A2H3CPL4</accession>
<keyword evidence="2" id="KW-1185">Reference proteome</keyword>
<sequence>MPFKSVQRRHLSLWRRTFSLSYSMPCDMTGVHDTAEPIAAVSARTSIDFPFIQRFFSLKILATNSYPSNVLCLARNCCLCHLPTVVTLGRPGWYLCHGWILRCIIGSSLSPGSDTFSSECDHRLRLEDHPIELYVAARNALAMIAFFIVEKTSRGTL</sequence>
<evidence type="ECO:0000313" key="1">
    <source>
        <dbReference type="EMBL" id="PBK84965.1"/>
    </source>
</evidence>
<organism evidence="1 2">
    <name type="scientific">Armillaria gallica</name>
    <name type="common">Bulbous honey fungus</name>
    <name type="synonym">Armillaria bulbosa</name>
    <dbReference type="NCBI Taxonomy" id="47427"/>
    <lineage>
        <taxon>Eukaryota</taxon>
        <taxon>Fungi</taxon>
        <taxon>Dikarya</taxon>
        <taxon>Basidiomycota</taxon>
        <taxon>Agaricomycotina</taxon>
        <taxon>Agaricomycetes</taxon>
        <taxon>Agaricomycetidae</taxon>
        <taxon>Agaricales</taxon>
        <taxon>Marasmiineae</taxon>
        <taxon>Physalacriaceae</taxon>
        <taxon>Armillaria</taxon>
    </lineage>
</organism>
<proteinExistence type="predicted"/>
<reference evidence="2" key="1">
    <citation type="journal article" date="2017" name="Nat. Ecol. Evol.">
        <title>Genome expansion and lineage-specific genetic innovations in the forest pathogenic fungi Armillaria.</title>
        <authorList>
            <person name="Sipos G."/>
            <person name="Prasanna A.N."/>
            <person name="Walter M.C."/>
            <person name="O'Connor E."/>
            <person name="Balint B."/>
            <person name="Krizsan K."/>
            <person name="Kiss B."/>
            <person name="Hess J."/>
            <person name="Varga T."/>
            <person name="Slot J."/>
            <person name="Riley R."/>
            <person name="Boka B."/>
            <person name="Rigling D."/>
            <person name="Barry K."/>
            <person name="Lee J."/>
            <person name="Mihaltcheva S."/>
            <person name="LaButti K."/>
            <person name="Lipzen A."/>
            <person name="Waldron R."/>
            <person name="Moloney N.M."/>
            <person name="Sperisen C."/>
            <person name="Kredics L."/>
            <person name="Vagvoelgyi C."/>
            <person name="Patrignani A."/>
            <person name="Fitzpatrick D."/>
            <person name="Nagy I."/>
            <person name="Doyle S."/>
            <person name="Anderson J.B."/>
            <person name="Grigoriev I.V."/>
            <person name="Gueldener U."/>
            <person name="Muensterkoetter M."/>
            <person name="Nagy L.G."/>
        </authorList>
    </citation>
    <scope>NUCLEOTIDE SEQUENCE [LARGE SCALE GENOMIC DNA]</scope>
    <source>
        <strain evidence="2">Ar21-2</strain>
    </source>
</reference>
<dbReference type="EMBL" id="KZ293694">
    <property type="protein sequence ID" value="PBK84965.1"/>
    <property type="molecule type" value="Genomic_DNA"/>
</dbReference>
<dbReference type="InParanoid" id="A0A2H3CPL4"/>
<dbReference type="AlphaFoldDB" id="A0A2H3CPL4"/>